<organism evidence="1 2">
    <name type="scientific">candidate division MSBL1 archaeon SCGC-AAA259B11</name>
    <dbReference type="NCBI Taxonomy" id="1698260"/>
    <lineage>
        <taxon>Archaea</taxon>
        <taxon>Methanobacteriati</taxon>
        <taxon>Methanobacteriota</taxon>
        <taxon>candidate division MSBL1</taxon>
    </lineage>
</organism>
<dbReference type="Proteomes" id="UP000070184">
    <property type="component" value="Unassembled WGS sequence"/>
</dbReference>
<reference evidence="1 2" key="1">
    <citation type="journal article" date="2016" name="Sci. Rep.">
        <title>Metabolic traits of an uncultured archaeal lineage -MSBL1- from brine pools of the Red Sea.</title>
        <authorList>
            <person name="Mwirichia R."/>
            <person name="Alam I."/>
            <person name="Rashid M."/>
            <person name="Vinu M."/>
            <person name="Ba-Alawi W."/>
            <person name="Anthony Kamau A."/>
            <person name="Kamanda Ngugi D."/>
            <person name="Goker M."/>
            <person name="Klenk H.P."/>
            <person name="Bajic V."/>
            <person name="Stingl U."/>
        </authorList>
    </citation>
    <scope>NUCLEOTIDE SEQUENCE [LARGE SCALE GENOMIC DNA]</scope>
    <source>
        <strain evidence="1">SCGC-AAA259B11</strain>
    </source>
</reference>
<keyword evidence="2" id="KW-1185">Reference proteome</keyword>
<gene>
    <name evidence="1" type="ORF">AKJ61_03625</name>
</gene>
<accession>A0A133U4H5</accession>
<evidence type="ECO:0000313" key="1">
    <source>
        <dbReference type="EMBL" id="KXA89078.1"/>
    </source>
</evidence>
<proteinExistence type="predicted"/>
<sequence length="109" mass="12375">MEEEHHVRVTATVFRPDLFGRPLLPFSFTNNPEEVVPVDKTRSGASIWYCPVWDCSVTAGETEQIVLHLERHCKPDEVIHRELQSFREAALNGGIACNKAPDDPEHPKK</sequence>
<protein>
    <submittedName>
        <fullName evidence="1">Uncharacterized protein</fullName>
    </submittedName>
</protein>
<evidence type="ECO:0000313" key="2">
    <source>
        <dbReference type="Proteomes" id="UP000070184"/>
    </source>
</evidence>
<name>A0A133U4H5_9EURY</name>
<dbReference type="EMBL" id="LHXK01000057">
    <property type="protein sequence ID" value="KXA89078.1"/>
    <property type="molecule type" value="Genomic_DNA"/>
</dbReference>
<comment type="caution">
    <text evidence="1">The sequence shown here is derived from an EMBL/GenBank/DDBJ whole genome shotgun (WGS) entry which is preliminary data.</text>
</comment>
<dbReference type="AlphaFoldDB" id="A0A133U4H5"/>